<feature type="transmembrane region" description="Helical" evidence="6">
    <location>
        <begin position="159"/>
        <end position="179"/>
    </location>
</feature>
<dbReference type="PANTHER" id="PTHR32322">
    <property type="entry name" value="INNER MEMBRANE TRANSPORTER"/>
    <property type="match status" value="1"/>
</dbReference>
<evidence type="ECO:0000256" key="4">
    <source>
        <dbReference type="ARBA" id="ARBA00022989"/>
    </source>
</evidence>
<evidence type="ECO:0000256" key="6">
    <source>
        <dbReference type="SAM" id="Phobius"/>
    </source>
</evidence>
<evidence type="ECO:0000256" key="5">
    <source>
        <dbReference type="ARBA" id="ARBA00023136"/>
    </source>
</evidence>
<feature type="transmembrane region" description="Helical" evidence="6">
    <location>
        <begin position="76"/>
        <end position="96"/>
    </location>
</feature>
<evidence type="ECO:0000313" key="8">
    <source>
        <dbReference type="EMBL" id="GGA07273.1"/>
    </source>
</evidence>
<feature type="transmembrane region" description="Helical" evidence="6">
    <location>
        <begin position="43"/>
        <end position="64"/>
    </location>
</feature>
<evidence type="ECO:0000256" key="1">
    <source>
        <dbReference type="ARBA" id="ARBA00004141"/>
    </source>
</evidence>
<organism evidence="8 9">
    <name type="scientific">Neptunicoccus cionae</name>
    <dbReference type="NCBI Taxonomy" id="2035344"/>
    <lineage>
        <taxon>Bacteria</taxon>
        <taxon>Pseudomonadati</taxon>
        <taxon>Pseudomonadota</taxon>
        <taxon>Alphaproteobacteria</taxon>
        <taxon>Rhodobacterales</taxon>
        <taxon>Paracoccaceae</taxon>
        <taxon>Neptunicoccus</taxon>
    </lineage>
</organism>
<comment type="subcellular location">
    <subcellularLocation>
        <location evidence="1">Membrane</location>
        <topology evidence="1">Multi-pass membrane protein</topology>
    </subcellularLocation>
</comment>
<evidence type="ECO:0000313" key="9">
    <source>
        <dbReference type="Proteomes" id="UP000628017"/>
    </source>
</evidence>
<feature type="transmembrane region" description="Helical" evidence="6">
    <location>
        <begin position="130"/>
        <end position="147"/>
    </location>
</feature>
<accession>A0A916VMX7</accession>
<dbReference type="Pfam" id="PF00892">
    <property type="entry name" value="EamA"/>
    <property type="match status" value="2"/>
</dbReference>
<feature type="domain" description="EamA" evidence="7">
    <location>
        <begin position="14"/>
        <end position="146"/>
    </location>
</feature>
<dbReference type="EMBL" id="BMKA01000001">
    <property type="protein sequence ID" value="GGA07273.1"/>
    <property type="molecule type" value="Genomic_DNA"/>
</dbReference>
<comment type="similarity">
    <text evidence="2">Belongs to the EamA transporter family.</text>
</comment>
<dbReference type="InterPro" id="IPR037185">
    <property type="entry name" value="EmrE-like"/>
</dbReference>
<keyword evidence="5 6" id="KW-0472">Membrane</keyword>
<feature type="transmembrane region" description="Helical" evidence="6">
    <location>
        <begin position="102"/>
        <end position="123"/>
    </location>
</feature>
<proteinExistence type="inferred from homology"/>
<dbReference type="InterPro" id="IPR050638">
    <property type="entry name" value="AA-Vitamin_Transporters"/>
</dbReference>
<protein>
    <submittedName>
        <fullName evidence="8">Multidrug DMT transporter</fullName>
    </submittedName>
</protein>
<gene>
    <name evidence="8" type="ORF">GCM10011498_03920</name>
</gene>
<dbReference type="SUPFAM" id="SSF103481">
    <property type="entry name" value="Multidrug resistance efflux transporter EmrE"/>
    <property type="match status" value="2"/>
</dbReference>
<keyword evidence="4 6" id="KW-1133">Transmembrane helix</keyword>
<keyword evidence="3 6" id="KW-0812">Transmembrane</keyword>
<dbReference type="Proteomes" id="UP000628017">
    <property type="component" value="Unassembled WGS sequence"/>
</dbReference>
<feature type="domain" description="EamA" evidence="7">
    <location>
        <begin position="162"/>
        <end position="297"/>
    </location>
</feature>
<sequence length="300" mass="32229">MTIASSPAQTGQGRGHLAMLVFSVLVAGSFPLGVRIAHLVDPLPLTALRFVLASVVVGVFAGLGPGIKRSDFKAPWRYLLLGGVFSIYFVLMFEALKTASSVSTAAIFTLTPIMSAVFGYMLLRQITTRWMALALAVGGSGAVWVIFRGDLNALLRFDVGRGEVIFFIACFAHAFYTPLVRRLNRGEHPAVFTLGTLIAGGIILLALSFRDLAAIDWSALPPIFWIGLAYLSISSTAITFFLVQYATLSLPSAKVMAYTYLTPSWVIVWELALGGSVPSAVILIGIAATILALVMLLQER</sequence>
<keyword evidence="9" id="KW-1185">Reference proteome</keyword>
<feature type="transmembrane region" description="Helical" evidence="6">
    <location>
        <begin position="191"/>
        <end position="210"/>
    </location>
</feature>
<evidence type="ECO:0000256" key="2">
    <source>
        <dbReference type="ARBA" id="ARBA00007362"/>
    </source>
</evidence>
<dbReference type="InterPro" id="IPR000620">
    <property type="entry name" value="EamA_dom"/>
</dbReference>
<feature type="transmembrane region" description="Helical" evidence="6">
    <location>
        <begin position="17"/>
        <end position="37"/>
    </location>
</feature>
<comment type="caution">
    <text evidence="8">The sequence shown here is derived from an EMBL/GenBank/DDBJ whole genome shotgun (WGS) entry which is preliminary data.</text>
</comment>
<evidence type="ECO:0000259" key="7">
    <source>
        <dbReference type="Pfam" id="PF00892"/>
    </source>
</evidence>
<feature type="transmembrane region" description="Helical" evidence="6">
    <location>
        <begin position="222"/>
        <end position="243"/>
    </location>
</feature>
<reference evidence="8" key="2">
    <citation type="submission" date="2020-09" db="EMBL/GenBank/DDBJ databases">
        <authorList>
            <person name="Sun Q."/>
            <person name="Zhou Y."/>
        </authorList>
    </citation>
    <scope>NUCLEOTIDE SEQUENCE</scope>
    <source>
        <strain evidence="8">CGMCC 1.15880</strain>
    </source>
</reference>
<dbReference type="RefSeq" id="WP_188670402.1">
    <property type="nucleotide sequence ID" value="NZ_BMKA01000001.1"/>
</dbReference>
<dbReference type="GO" id="GO:0016020">
    <property type="term" value="C:membrane"/>
    <property type="evidence" value="ECO:0007669"/>
    <property type="project" value="UniProtKB-SubCell"/>
</dbReference>
<reference evidence="8" key="1">
    <citation type="journal article" date="2014" name="Int. J. Syst. Evol. Microbiol.">
        <title>Complete genome sequence of Corynebacterium casei LMG S-19264T (=DSM 44701T), isolated from a smear-ripened cheese.</title>
        <authorList>
            <consortium name="US DOE Joint Genome Institute (JGI-PGF)"/>
            <person name="Walter F."/>
            <person name="Albersmeier A."/>
            <person name="Kalinowski J."/>
            <person name="Ruckert C."/>
        </authorList>
    </citation>
    <scope>NUCLEOTIDE SEQUENCE</scope>
    <source>
        <strain evidence="8">CGMCC 1.15880</strain>
    </source>
</reference>
<feature type="transmembrane region" description="Helical" evidence="6">
    <location>
        <begin position="279"/>
        <end position="297"/>
    </location>
</feature>
<dbReference type="PANTHER" id="PTHR32322:SF2">
    <property type="entry name" value="EAMA DOMAIN-CONTAINING PROTEIN"/>
    <property type="match status" value="1"/>
</dbReference>
<dbReference type="AlphaFoldDB" id="A0A916VMX7"/>
<evidence type="ECO:0000256" key="3">
    <source>
        <dbReference type="ARBA" id="ARBA00022692"/>
    </source>
</evidence>
<name>A0A916VMX7_9RHOB</name>